<name>A0A2K6SQA1_SAIBB</name>
<evidence type="ECO:0000256" key="1">
    <source>
        <dbReference type="ARBA" id="ARBA00004120"/>
    </source>
</evidence>
<evidence type="ECO:0000256" key="7">
    <source>
        <dbReference type="ARBA" id="ARBA00023043"/>
    </source>
</evidence>
<dbReference type="GO" id="GO:0005829">
    <property type="term" value="C:cytosol"/>
    <property type="evidence" value="ECO:0007669"/>
    <property type="project" value="UniProtKB-SubCell"/>
</dbReference>
<dbReference type="SUPFAM" id="SSF48403">
    <property type="entry name" value="Ankyrin repeat"/>
    <property type="match status" value="1"/>
</dbReference>
<sequence>MPSSKPHPPVVGKVTHHSIELYWDLEKKAKRRGPQEQWCRFSIEEEDPKMHTYGIIYTGYATKHVVEGLEPRTLYRFRLKVTSPSGECEYSPLVSVSTTRDIWLGGMCFLSEHFHRAVNVNDEDLLVRILQGGHVKVDVPNKFGFTALMVAAQKGYIRWQLGWRLTPAAWHLEDLSGLSAGGKQVQGCACPWEGRVDVVDTGSGWTPLMRVSAVSGNQRVASLLIEAGANVNVKDRNGKTPLMSVVSLLEERKKKQRPEKSPVC</sequence>
<evidence type="ECO:0000256" key="13">
    <source>
        <dbReference type="PROSITE-ProRule" id="PRU00023"/>
    </source>
</evidence>
<dbReference type="Gene3D" id="2.60.40.10">
    <property type="entry name" value="Immunoglobulins"/>
    <property type="match status" value="1"/>
</dbReference>
<reference evidence="15" key="1">
    <citation type="submission" date="2025-08" db="UniProtKB">
        <authorList>
            <consortium name="Ensembl"/>
        </authorList>
    </citation>
    <scope>IDENTIFICATION</scope>
</reference>
<comment type="function">
    <text evidence="11">Through the activation of JUN and AP-1-mediated transcription, may regulate apoptosis.</text>
</comment>
<dbReference type="InterPro" id="IPR036116">
    <property type="entry name" value="FN3_sf"/>
</dbReference>
<evidence type="ECO:0000256" key="4">
    <source>
        <dbReference type="ARBA" id="ARBA00022490"/>
    </source>
</evidence>
<dbReference type="SMART" id="SM00060">
    <property type="entry name" value="FN3"/>
    <property type="match status" value="1"/>
</dbReference>
<comment type="subcellular location">
    <subcellularLocation>
        <location evidence="1">Cytoplasm</location>
        <location evidence="1">Cytoskeleton</location>
        <location evidence="1">Cilium basal body</location>
    </subcellularLocation>
    <subcellularLocation>
        <location evidence="3">Cytoplasm</location>
        <location evidence="3">Cytosol</location>
    </subcellularLocation>
    <subcellularLocation>
        <location evidence="2">Nucleus</location>
    </subcellularLocation>
</comment>
<dbReference type="Ensembl" id="ENSSBOT00000026334.1">
    <property type="protein sequence ID" value="ENSSBOP00000009567.1"/>
    <property type="gene ID" value="ENSSBOG00000021643.1"/>
</dbReference>
<comment type="subunit">
    <text evidence="12">Interacts with COPS5; regulates the phosphorylation of JUN and the transcriptional activity of AP-1. Interacts with RYBP; may prevent the ubiquitin-mediated proteasomal degradation of FANK1.</text>
</comment>
<dbReference type="CDD" id="cd00063">
    <property type="entry name" value="FN3"/>
    <property type="match status" value="1"/>
</dbReference>
<keyword evidence="16" id="KW-1185">Reference proteome</keyword>
<reference evidence="15" key="2">
    <citation type="submission" date="2025-09" db="UniProtKB">
        <authorList>
            <consortium name="Ensembl"/>
        </authorList>
    </citation>
    <scope>IDENTIFICATION</scope>
</reference>
<evidence type="ECO:0000256" key="2">
    <source>
        <dbReference type="ARBA" id="ARBA00004123"/>
    </source>
</evidence>
<gene>
    <name evidence="15" type="primary">FANK1</name>
</gene>
<dbReference type="SUPFAM" id="SSF49265">
    <property type="entry name" value="Fibronectin type III"/>
    <property type="match status" value="1"/>
</dbReference>
<feature type="domain" description="Fibronectin type-III" evidence="14">
    <location>
        <begin position="5"/>
        <end position="101"/>
    </location>
</feature>
<dbReference type="Proteomes" id="UP000233220">
    <property type="component" value="Unplaced"/>
</dbReference>
<dbReference type="GeneTree" id="ENSGT00940000160878"/>
<proteinExistence type="predicted"/>
<evidence type="ECO:0000256" key="12">
    <source>
        <dbReference type="ARBA" id="ARBA00061712"/>
    </source>
</evidence>
<keyword evidence="7 13" id="KW-0040">ANK repeat</keyword>
<dbReference type="GO" id="GO:0042981">
    <property type="term" value="P:regulation of apoptotic process"/>
    <property type="evidence" value="ECO:0007669"/>
    <property type="project" value="TreeGrafter"/>
</dbReference>
<evidence type="ECO:0000256" key="6">
    <source>
        <dbReference type="ARBA" id="ARBA00022843"/>
    </source>
</evidence>
<dbReference type="InterPro" id="IPR013783">
    <property type="entry name" value="Ig-like_fold"/>
</dbReference>
<dbReference type="PANTHER" id="PTHR24183">
    <property type="entry name" value="FIBRONECTIN TYPE 3 AND ANKYRIN REPEAT DOMAINS PROTEIN 1"/>
    <property type="match status" value="1"/>
</dbReference>
<dbReference type="Pfam" id="PF12796">
    <property type="entry name" value="Ank_2"/>
    <property type="match status" value="1"/>
</dbReference>
<evidence type="ECO:0000256" key="8">
    <source>
        <dbReference type="ARBA" id="ARBA00023212"/>
    </source>
</evidence>
<dbReference type="Gene3D" id="1.25.40.20">
    <property type="entry name" value="Ankyrin repeat-containing domain"/>
    <property type="match status" value="1"/>
</dbReference>
<keyword evidence="8" id="KW-0206">Cytoskeleton</keyword>
<feature type="repeat" description="ANK" evidence="13">
    <location>
        <begin position="203"/>
        <end position="236"/>
    </location>
</feature>
<evidence type="ECO:0000313" key="16">
    <source>
        <dbReference type="Proteomes" id="UP000233220"/>
    </source>
</evidence>
<keyword evidence="9" id="KW-0539">Nucleus</keyword>
<dbReference type="PROSITE" id="PS50297">
    <property type="entry name" value="ANK_REP_REGION"/>
    <property type="match status" value="1"/>
</dbReference>
<evidence type="ECO:0000256" key="10">
    <source>
        <dbReference type="ARBA" id="ARBA00023273"/>
    </source>
</evidence>
<keyword evidence="5" id="KW-0677">Repeat</keyword>
<dbReference type="InterPro" id="IPR036770">
    <property type="entry name" value="Ankyrin_rpt-contain_sf"/>
</dbReference>
<keyword evidence="10" id="KW-0966">Cell projection</keyword>
<evidence type="ECO:0000313" key="15">
    <source>
        <dbReference type="Ensembl" id="ENSSBOP00000009567.1"/>
    </source>
</evidence>
<evidence type="ECO:0000256" key="11">
    <source>
        <dbReference type="ARBA" id="ARBA00053760"/>
    </source>
</evidence>
<evidence type="ECO:0000259" key="14">
    <source>
        <dbReference type="PROSITE" id="PS50853"/>
    </source>
</evidence>
<dbReference type="GO" id="GO:0005634">
    <property type="term" value="C:nucleus"/>
    <property type="evidence" value="ECO:0007669"/>
    <property type="project" value="UniProtKB-SubCell"/>
</dbReference>
<protein>
    <submittedName>
        <fullName evidence="15">Fibronectin type III and ankyrin repeat domains 1</fullName>
    </submittedName>
</protein>
<dbReference type="FunFam" id="2.60.40.10:FF:000598">
    <property type="entry name" value="Fibronectin type 3 and ankyrin repeat domains protein 1"/>
    <property type="match status" value="1"/>
</dbReference>
<evidence type="ECO:0000256" key="5">
    <source>
        <dbReference type="ARBA" id="ARBA00022737"/>
    </source>
</evidence>
<dbReference type="InterPro" id="IPR003961">
    <property type="entry name" value="FN3_dom"/>
</dbReference>
<evidence type="ECO:0000256" key="3">
    <source>
        <dbReference type="ARBA" id="ARBA00004514"/>
    </source>
</evidence>
<dbReference type="PANTHER" id="PTHR24183:SF1">
    <property type="entry name" value="FIBRONECTIN TYPE 3 AND ANKYRIN REPEAT DOMAINS PROTEIN 1"/>
    <property type="match status" value="1"/>
</dbReference>
<dbReference type="AlphaFoldDB" id="A0A2K6SQA1"/>
<organism evidence="15 16">
    <name type="scientific">Saimiri boliviensis boliviensis</name>
    <name type="common">Bolivian squirrel monkey</name>
    <dbReference type="NCBI Taxonomy" id="39432"/>
    <lineage>
        <taxon>Eukaryota</taxon>
        <taxon>Metazoa</taxon>
        <taxon>Chordata</taxon>
        <taxon>Craniata</taxon>
        <taxon>Vertebrata</taxon>
        <taxon>Euteleostomi</taxon>
        <taxon>Mammalia</taxon>
        <taxon>Eutheria</taxon>
        <taxon>Euarchontoglires</taxon>
        <taxon>Primates</taxon>
        <taxon>Haplorrhini</taxon>
        <taxon>Platyrrhini</taxon>
        <taxon>Cebidae</taxon>
        <taxon>Saimiriinae</taxon>
        <taxon>Saimiri</taxon>
    </lineage>
</organism>
<dbReference type="PRINTS" id="PR01415">
    <property type="entry name" value="ANKYRIN"/>
</dbReference>
<dbReference type="PROSITE" id="PS50088">
    <property type="entry name" value="ANK_REPEAT"/>
    <property type="match status" value="1"/>
</dbReference>
<dbReference type="InterPro" id="IPR002110">
    <property type="entry name" value="Ankyrin_rpt"/>
</dbReference>
<evidence type="ECO:0000256" key="9">
    <source>
        <dbReference type="ARBA" id="ARBA00023242"/>
    </source>
</evidence>
<dbReference type="PROSITE" id="PS50853">
    <property type="entry name" value="FN3"/>
    <property type="match status" value="1"/>
</dbReference>
<keyword evidence="4" id="KW-0963">Cytoplasm</keyword>
<accession>A0A2K6SQA1</accession>
<keyword evidence="6" id="KW-0832">Ubl conjugation</keyword>